<dbReference type="AlphaFoldDB" id="A0A0X8HU16"/>
<feature type="region of interest" description="Disordered" evidence="11">
    <location>
        <begin position="240"/>
        <end position="266"/>
    </location>
</feature>
<proteinExistence type="inferred from homology"/>
<evidence type="ECO:0000256" key="9">
    <source>
        <dbReference type="ARBA" id="ARBA00023136"/>
    </source>
</evidence>
<dbReference type="InterPro" id="IPR008942">
    <property type="entry name" value="ENTH_VHS"/>
</dbReference>
<dbReference type="CDD" id="cd21385">
    <property type="entry name" value="GAT_Vps27"/>
    <property type="match status" value="1"/>
</dbReference>
<keyword evidence="6" id="KW-0967">Endosome</keyword>
<dbReference type="CDD" id="cd16979">
    <property type="entry name" value="VHS_Vps27"/>
    <property type="match status" value="1"/>
</dbReference>
<dbReference type="SUPFAM" id="SSF57903">
    <property type="entry name" value="FYVE/PHD zinc finger"/>
    <property type="match status" value="1"/>
</dbReference>
<feature type="region of interest" description="Disordered" evidence="11">
    <location>
        <begin position="528"/>
        <end position="559"/>
    </location>
</feature>
<feature type="domain" description="FYVE-type" evidence="12">
    <location>
        <begin position="177"/>
        <end position="237"/>
    </location>
</feature>
<dbReference type="InterPro" id="IPR013083">
    <property type="entry name" value="Znf_RING/FYVE/PHD"/>
</dbReference>
<evidence type="ECO:0000259" key="13">
    <source>
        <dbReference type="PROSITE" id="PS50179"/>
    </source>
</evidence>
<gene>
    <name evidence="14" type="ORF">AW171_hschr53392</name>
</gene>
<dbReference type="GO" id="GO:0043130">
    <property type="term" value="F:ubiquitin binding"/>
    <property type="evidence" value="ECO:0007669"/>
    <property type="project" value="InterPro"/>
</dbReference>
<evidence type="ECO:0000256" key="8">
    <source>
        <dbReference type="ARBA" id="ARBA00022833"/>
    </source>
</evidence>
<evidence type="ECO:0000259" key="12">
    <source>
        <dbReference type="PROSITE" id="PS50178"/>
    </source>
</evidence>
<dbReference type="PROSITE" id="PS50179">
    <property type="entry name" value="VHS"/>
    <property type="match status" value="1"/>
</dbReference>
<dbReference type="PANTHER" id="PTHR47794:SF1">
    <property type="entry name" value="VACUOLAR PROTEIN SORTING-ASSOCIATED PROTEIN 27"/>
    <property type="match status" value="1"/>
</dbReference>
<dbReference type="Proteomes" id="UP000243052">
    <property type="component" value="Chromosome v"/>
</dbReference>
<dbReference type="InterPro" id="IPR011011">
    <property type="entry name" value="Znf_FYVE_PHD"/>
</dbReference>
<evidence type="ECO:0000256" key="6">
    <source>
        <dbReference type="ARBA" id="ARBA00022753"/>
    </source>
</evidence>
<evidence type="ECO:0000313" key="15">
    <source>
        <dbReference type="Proteomes" id="UP000243052"/>
    </source>
</evidence>
<protein>
    <recommendedName>
        <fullName evidence="3">Vacuolar protein sorting-associated protein 27</fullName>
    </recommendedName>
</protein>
<dbReference type="PROSITE" id="PS50178">
    <property type="entry name" value="ZF_FYVE"/>
    <property type="match status" value="1"/>
</dbReference>
<evidence type="ECO:0000256" key="2">
    <source>
        <dbReference type="ARBA" id="ARBA00008597"/>
    </source>
</evidence>
<comment type="similarity">
    <text evidence="2">Belongs to the VPS27 family.</text>
</comment>
<dbReference type="Pfam" id="PF00790">
    <property type="entry name" value="VHS"/>
    <property type="match status" value="1"/>
</dbReference>
<keyword evidence="7 10" id="KW-0863">Zinc-finger</keyword>
<organism evidence="14 15">
    <name type="scientific">Eremothecium sinecaudum</name>
    <dbReference type="NCBI Taxonomy" id="45286"/>
    <lineage>
        <taxon>Eukaryota</taxon>
        <taxon>Fungi</taxon>
        <taxon>Dikarya</taxon>
        <taxon>Ascomycota</taxon>
        <taxon>Saccharomycotina</taxon>
        <taxon>Saccharomycetes</taxon>
        <taxon>Saccharomycetales</taxon>
        <taxon>Saccharomycetaceae</taxon>
        <taxon>Eremothecium</taxon>
    </lineage>
</organism>
<dbReference type="SMART" id="SM00288">
    <property type="entry name" value="VHS"/>
    <property type="match status" value="1"/>
</dbReference>
<dbReference type="InterPro" id="IPR049425">
    <property type="entry name" value="Vps27_GAT-like"/>
</dbReference>
<feature type="region of interest" description="Disordered" evidence="11">
    <location>
        <begin position="278"/>
        <end position="303"/>
    </location>
</feature>
<dbReference type="Gene3D" id="1.20.5.1940">
    <property type="match status" value="1"/>
</dbReference>
<dbReference type="OrthoDB" id="957735at2759"/>
<dbReference type="Pfam" id="PF21356">
    <property type="entry name" value="Vps27_GAT-like"/>
    <property type="match status" value="1"/>
</dbReference>
<dbReference type="InterPro" id="IPR000306">
    <property type="entry name" value="Znf_FYVE"/>
</dbReference>
<dbReference type="Gene3D" id="3.30.40.10">
    <property type="entry name" value="Zinc/RING finger domain, C3HC4 (zinc finger)"/>
    <property type="match status" value="1"/>
</dbReference>
<dbReference type="STRING" id="45286.A0A0X8HU16"/>
<evidence type="ECO:0000313" key="14">
    <source>
        <dbReference type="EMBL" id="AMD21441.1"/>
    </source>
</evidence>
<keyword evidence="9" id="KW-0472">Membrane</keyword>
<dbReference type="GO" id="GO:0006623">
    <property type="term" value="P:protein targeting to vacuole"/>
    <property type="evidence" value="ECO:0007669"/>
    <property type="project" value="TreeGrafter"/>
</dbReference>
<feature type="compositionally biased region" description="Basic and acidic residues" evidence="11">
    <location>
        <begin position="256"/>
        <end position="266"/>
    </location>
</feature>
<dbReference type="FunFam" id="1.25.40.90:FF:000039">
    <property type="entry name" value="Vacuolar protein sorting-associated protein 27"/>
    <property type="match status" value="1"/>
</dbReference>
<dbReference type="EMBL" id="CP014245">
    <property type="protein sequence ID" value="AMD21441.1"/>
    <property type="molecule type" value="Genomic_DNA"/>
</dbReference>
<feature type="region of interest" description="Disordered" evidence="11">
    <location>
        <begin position="575"/>
        <end position="595"/>
    </location>
</feature>
<dbReference type="SMART" id="SM00064">
    <property type="entry name" value="FYVE"/>
    <property type="match status" value="1"/>
</dbReference>
<keyword evidence="5" id="KW-0677">Repeat</keyword>
<keyword evidence="4" id="KW-0479">Metal-binding</keyword>
<dbReference type="SMART" id="SM00726">
    <property type="entry name" value="UIM"/>
    <property type="match status" value="2"/>
</dbReference>
<sequence>MNVSSAAQTISELDDCIQRATNESIPNGEIDLSLALEVSDVIRSRRLAPKDCMRSLKKRIMQTRSNANTQLASWKLVEVCIKNGGTPFLKEVCSREFMDCLERTVLSEEIKDNSDLLQLCTRMVFELYTAFKNDSQLNYVVNVYERLQNQGVEFPTDSVNYLNISQAMFDSKTPAEWVDSDACMICSNSFSILNRKHHCRSCGGIFCQEHSSHKLPLPELGIPESVRVCDSCYDGHETRRHYSKKSRKRKQKKNAHHDNEDHEDNELRKAIELSLRESRNSDTVIPNVKSTKEATIKEEEEEDADLKAAIEASLKEHELEKQRRASQVDEVSHAGLPAAQYPTNQLNPSEEDDILLFATLVDKMKGQPASAVLENIQLQQLYQKVLGTRPRLNQALNDTYTKYNSLLDMNAKISEITTSYDAILERQLRNINFSQQYAIPQVPHDPYSYQTTNNRMESTTLEWAPIRQESPTRHVRVPSFVQENRGSSLHVNGLDEILIGPKTVIQPPTPLISEKPSDDPYRLQARNLPAAEPSEPSYVQSTSKHHNETKNNANITGFDFPTVPQQKIQVANDWQSNARDSDIAEKEEEQLLIEL</sequence>
<dbReference type="PROSITE" id="PS50330">
    <property type="entry name" value="UIM"/>
    <property type="match status" value="2"/>
</dbReference>
<dbReference type="PANTHER" id="PTHR47794">
    <property type="entry name" value="VACUOLAR PROTEIN SORTING-ASSOCIATED PROTEIN 27"/>
    <property type="match status" value="1"/>
</dbReference>
<dbReference type="RefSeq" id="XP_017988437.1">
    <property type="nucleotide sequence ID" value="XM_018132948.1"/>
</dbReference>
<dbReference type="Gene3D" id="6.10.140.100">
    <property type="match status" value="1"/>
</dbReference>
<name>A0A0X8HU16_9SACH</name>
<dbReference type="GO" id="GO:0008270">
    <property type="term" value="F:zinc ion binding"/>
    <property type="evidence" value="ECO:0007669"/>
    <property type="project" value="UniProtKB-KW"/>
</dbReference>
<dbReference type="GO" id="GO:0010008">
    <property type="term" value="C:endosome membrane"/>
    <property type="evidence" value="ECO:0007669"/>
    <property type="project" value="UniProtKB-SubCell"/>
</dbReference>
<evidence type="ECO:0000256" key="10">
    <source>
        <dbReference type="PROSITE-ProRule" id="PRU00091"/>
    </source>
</evidence>
<dbReference type="SUPFAM" id="SSF48464">
    <property type="entry name" value="ENTH/VHS domain"/>
    <property type="match status" value="1"/>
</dbReference>
<dbReference type="GO" id="GO:0043328">
    <property type="term" value="P:protein transport to vacuole involved in ubiquitin-dependent protein catabolic process via the multivesicular body sorting pathway"/>
    <property type="evidence" value="ECO:0007669"/>
    <property type="project" value="TreeGrafter"/>
</dbReference>
<keyword evidence="8" id="KW-0862">Zinc</keyword>
<evidence type="ECO:0000256" key="4">
    <source>
        <dbReference type="ARBA" id="ARBA00022723"/>
    </source>
</evidence>
<dbReference type="Gene3D" id="1.25.40.90">
    <property type="match status" value="1"/>
</dbReference>
<keyword evidence="15" id="KW-1185">Reference proteome</keyword>
<dbReference type="InterPro" id="IPR017455">
    <property type="entry name" value="Znf_FYVE-rel"/>
</dbReference>
<dbReference type="Pfam" id="PF01363">
    <property type="entry name" value="FYVE"/>
    <property type="match status" value="1"/>
</dbReference>
<dbReference type="GO" id="GO:0033565">
    <property type="term" value="C:ESCRT-0 complex"/>
    <property type="evidence" value="ECO:0007669"/>
    <property type="project" value="TreeGrafter"/>
</dbReference>
<dbReference type="InterPro" id="IPR003903">
    <property type="entry name" value="UIM_dom"/>
</dbReference>
<reference evidence="14 15" key="1">
    <citation type="submission" date="2016-01" db="EMBL/GenBank/DDBJ databases">
        <title>Genome sequence of the yeast Holleya sinecauda.</title>
        <authorList>
            <person name="Dietrich F.S."/>
        </authorList>
    </citation>
    <scope>NUCLEOTIDE SEQUENCE [LARGE SCALE GENOMIC DNA]</scope>
    <source>
        <strain evidence="14 15">ATCC 58844</strain>
    </source>
</reference>
<comment type="subcellular location">
    <subcellularLocation>
        <location evidence="1">Endosome membrane</location>
        <topology evidence="1">Peripheral membrane protein</topology>
        <orientation evidence="1">Cytoplasmic side</orientation>
    </subcellularLocation>
</comment>
<evidence type="ECO:0000256" key="11">
    <source>
        <dbReference type="SAM" id="MobiDB-lite"/>
    </source>
</evidence>
<accession>A0A0X8HU16</accession>
<dbReference type="GO" id="GO:0032266">
    <property type="term" value="F:phosphatidylinositol-3-phosphate binding"/>
    <property type="evidence" value="ECO:0007669"/>
    <property type="project" value="UniProtKB-ARBA"/>
</dbReference>
<feature type="compositionally biased region" description="Acidic residues" evidence="11">
    <location>
        <begin position="585"/>
        <end position="595"/>
    </location>
</feature>
<evidence type="ECO:0000256" key="5">
    <source>
        <dbReference type="ARBA" id="ARBA00022737"/>
    </source>
</evidence>
<evidence type="ECO:0000256" key="7">
    <source>
        <dbReference type="ARBA" id="ARBA00022771"/>
    </source>
</evidence>
<feature type="compositionally biased region" description="Basic residues" evidence="11">
    <location>
        <begin position="240"/>
        <end position="255"/>
    </location>
</feature>
<dbReference type="GeneID" id="28724731"/>
<evidence type="ECO:0000256" key="3">
    <source>
        <dbReference type="ARBA" id="ARBA00017753"/>
    </source>
</evidence>
<feature type="domain" description="VHS" evidence="13">
    <location>
        <begin position="22"/>
        <end position="155"/>
    </location>
</feature>
<evidence type="ECO:0000256" key="1">
    <source>
        <dbReference type="ARBA" id="ARBA00004125"/>
    </source>
</evidence>
<dbReference type="InterPro" id="IPR002014">
    <property type="entry name" value="VHS_dom"/>
</dbReference>